<dbReference type="AlphaFoldDB" id="A0A2M7JBW5"/>
<sequence length="170" mass="19179">MPRTLLQVKTYLKSTDLGIAGLFDEFFYFLSTLGISSLFNALTPNSTKRQSTIDFSAVLLIYMMRIVSGLPFFWHIGPVLLRSQPLMRLVGFNGRQTREGTCQRGVKKKVHEENGNKLIVFDEDHYAIFDVYEVLILCNGNVAKPRGIIETIIKEALLPFLCPLMGNSMG</sequence>
<evidence type="ECO:0000313" key="2">
    <source>
        <dbReference type="EMBL" id="PIX16915.1"/>
    </source>
</evidence>
<keyword evidence="1" id="KW-0812">Transmembrane</keyword>
<feature type="transmembrane region" description="Helical" evidence="1">
    <location>
        <begin position="55"/>
        <end position="74"/>
    </location>
</feature>
<gene>
    <name evidence="2" type="ORF">COZ71_05980</name>
</gene>
<name>A0A2M7JBW5_9BACT</name>
<evidence type="ECO:0000313" key="3">
    <source>
        <dbReference type="Proteomes" id="UP000229297"/>
    </source>
</evidence>
<reference evidence="3" key="1">
    <citation type="submission" date="2017-09" db="EMBL/GenBank/DDBJ databases">
        <title>Depth-based differentiation of microbial function through sediment-hosted aquifers and enrichment of novel symbionts in the deep terrestrial subsurface.</title>
        <authorList>
            <person name="Probst A.J."/>
            <person name="Ladd B."/>
            <person name="Jarett J.K."/>
            <person name="Geller-Mcgrath D.E."/>
            <person name="Sieber C.M.K."/>
            <person name="Emerson J.B."/>
            <person name="Anantharaman K."/>
            <person name="Thomas B.C."/>
            <person name="Malmstrom R."/>
            <person name="Stieglmeier M."/>
            <person name="Klingl A."/>
            <person name="Woyke T."/>
            <person name="Ryan C.M."/>
            <person name="Banfield J.F."/>
        </authorList>
    </citation>
    <scope>NUCLEOTIDE SEQUENCE [LARGE SCALE GENOMIC DNA]</scope>
</reference>
<proteinExistence type="predicted"/>
<organism evidence="2 3">
    <name type="scientific">Candidatus Desantisbacteria bacterium CG_4_8_14_3_um_filter_40_12</name>
    <dbReference type="NCBI Taxonomy" id="1974545"/>
    <lineage>
        <taxon>Bacteria</taxon>
        <taxon>Candidatus Desantisiibacteriota</taxon>
    </lineage>
</organism>
<dbReference type="EMBL" id="PFIC01000165">
    <property type="protein sequence ID" value="PIX16915.1"/>
    <property type="molecule type" value="Genomic_DNA"/>
</dbReference>
<evidence type="ECO:0000256" key="1">
    <source>
        <dbReference type="SAM" id="Phobius"/>
    </source>
</evidence>
<feature type="transmembrane region" description="Helical" evidence="1">
    <location>
        <begin position="26"/>
        <end position="43"/>
    </location>
</feature>
<keyword evidence="1" id="KW-1133">Transmembrane helix</keyword>
<protein>
    <submittedName>
        <fullName evidence="2">Uncharacterized protein</fullName>
    </submittedName>
</protein>
<keyword evidence="1" id="KW-0472">Membrane</keyword>
<accession>A0A2M7JBW5</accession>
<comment type="caution">
    <text evidence="2">The sequence shown here is derived from an EMBL/GenBank/DDBJ whole genome shotgun (WGS) entry which is preliminary data.</text>
</comment>
<dbReference type="Proteomes" id="UP000229297">
    <property type="component" value="Unassembled WGS sequence"/>
</dbReference>